<keyword evidence="3" id="KW-0813">Transport</keyword>
<sequence>MADLTTTPATLPRRAFSGRLVPAGSIAGLCIVVVVAGPYFLDSYTVNILVRSFLYAATALTVDILWGYAGILTFGQAAFFGIGAYAAGITFTYMDFSPQTAVLALLAGLAFSAVVACITGWISFFHGASPLYVAIVTLALPIILVQVLYSGGTFTGSSSGLVGYNTFDLSVEAWFTICGIGLVVLTTAAWFFVNSDFGRLLIAIRENEQRCTYLGINAPRAKILLMVVMAMIASVAGYAYAGYTVVVAPEIGSFVFGTELVMWVALGGRGTLIGPVLGTIAIDVISAYLSGNLPYVWKLIIGSIFVLVIVALPQGIVPVLKTGLRRLWSAATRRGAAPCVAVPALIEAPEGRRAGTGSDAPALNVADLACSYGSLKVLEGVAFRALGSELLGIIGPNGAGKTTLMRCLSDGYERTGGTVAVFGHAIARTPPQCVVGLGIGRSFQTTSLFETLTVAESLRLARYRLDRTRMLSHAPTLALPDSARRVITATGLDRQLAIECRHLSHGMKRALELAMVLALEPSVLLLDEPTAGLTKPERTLIGSILVDLVQREGLCTLIIEHDLDFVREISTRIIVLHQGKVLLDGSVAEVVGSELVRTIYAGGAHQELAT</sequence>
<feature type="transmembrane region" description="Helical" evidence="11">
    <location>
        <begin position="171"/>
        <end position="193"/>
    </location>
</feature>
<dbReference type="OrthoDB" id="9805029at2"/>
<dbReference type="InterPro" id="IPR017871">
    <property type="entry name" value="ABC_transporter-like_CS"/>
</dbReference>
<evidence type="ECO:0000259" key="12">
    <source>
        <dbReference type="PROSITE" id="PS50893"/>
    </source>
</evidence>
<evidence type="ECO:0000256" key="4">
    <source>
        <dbReference type="ARBA" id="ARBA00022475"/>
    </source>
</evidence>
<dbReference type="PROSITE" id="PS00211">
    <property type="entry name" value="ABC_TRANSPORTER_1"/>
    <property type="match status" value="1"/>
</dbReference>
<evidence type="ECO:0000256" key="8">
    <source>
        <dbReference type="ARBA" id="ARBA00022989"/>
    </source>
</evidence>
<dbReference type="GO" id="GO:0005524">
    <property type="term" value="F:ATP binding"/>
    <property type="evidence" value="ECO:0007669"/>
    <property type="project" value="UniProtKB-KW"/>
</dbReference>
<dbReference type="InterPro" id="IPR003593">
    <property type="entry name" value="AAA+_ATPase"/>
</dbReference>
<dbReference type="InterPro" id="IPR051120">
    <property type="entry name" value="ABC_AA/LPS_Transport"/>
</dbReference>
<dbReference type="InterPro" id="IPR027417">
    <property type="entry name" value="P-loop_NTPase"/>
</dbReference>
<evidence type="ECO:0000313" key="14">
    <source>
        <dbReference type="Proteomes" id="UP000198992"/>
    </source>
</evidence>
<dbReference type="AlphaFoldDB" id="A0A1H5G605"/>
<feature type="transmembrane region" description="Helical" evidence="11">
    <location>
        <begin position="20"/>
        <end position="41"/>
    </location>
</feature>
<evidence type="ECO:0000256" key="5">
    <source>
        <dbReference type="ARBA" id="ARBA00022692"/>
    </source>
</evidence>
<keyword evidence="9 11" id="KW-0472">Membrane</keyword>
<comment type="subcellular location">
    <subcellularLocation>
        <location evidence="1">Cell membrane</location>
        <topology evidence="1">Multi-pass membrane protein</topology>
    </subcellularLocation>
</comment>
<dbReference type="PANTHER" id="PTHR45772">
    <property type="entry name" value="CONSERVED COMPONENT OF ABC TRANSPORTER FOR NATURAL AMINO ACIDS-RELATED"/>
    <property type="match status" value="1"/>
</dbReference>
<keyword evidence="5 11" id="KW-0812">Transmembrane</keyword>
<proteinExistence type="inferred from homology"/>
<dbReference type="RefSeq" id="WP_092124245.1">
    <property type="nucleotide sequence ID" value="NZ_FNTH01000001.1"/>
</dbReference>
<dbReference type="InterPro" id="IPR001851">
    <property type="entry name" value="ABC_transp_permease"/>
</dbReference>
<dbReference type="Pfam" id="PF02653">
    <property type="entry name" value="BPD_transp_2"/>
    <property type="match status" value="1"/>
</dbReference>
<keyword evidence="6" id="KW-0547">Nucleotide-binding</keyword>
<comment type="function">
    <text evidence="10">Involved in beta-(1--&gt;2)glucan export. Transmembrane domains (TMD) form a pore in the inner membrane and the ATP-binding domain (NBD) is responsible for energy generation.</text>
</comment>
<accession>A0A1H5G605</accession>
<evidence type="ECO:0000256" key="1">
    <source>
        <dbReference type="ARBA" id="ARBA00004651"/>
    </source>
</evidence>
<dbReference type="GO" id="GO:0015658">
    <property type="term" value="F:branched-chain amino acid transmembrane transporter activity"/>
    <property type="evidence" value="ECO:0007669"/>
    <property type="project" value="InterPro"/>
</dbReference>
<evidence type="ECO:0000256" key="9">
    <source>
        <dbReference type="ARBA" id="ARBA00023136"/>
    </source>
</evidence>
<protein>
    <submittedName>
        <fullName evidence="13">Branched-chain amino acid transport system permease protein</fullName>
    </submittedName>
</protein>
<dbReference type="InterPro" id="IPR043428">
    <property type="entry name" value="LivM-like"/>
</dbReference>
<evidence type="ECO:0000256" key="7">
    <source>
        <dbReference type="ARBA" id="ARBA00022840"/>
    </source>
</evidence>
<dbReference type="PANTHER" id="PTHR45772:SF2">
    <property type="entry name" value="ABC TRANSPORTER ATP-BINDING PROTEIN"/>
    <property type="match status" value="1"/>
</dbReference>
<dbReference type="Proteomes" id="UP000198992">
    <property type="component" value="Unassembled WGS sequence"/>
</dbReference>
<evidence type="ECO:0000256" key="10">
    <source>
        <dbReference type="ARBA" id="ARBA00024722"/>
    </source>
</evidence>
<dbReference type="CDD" id="cd06581">
    <property type="entry name" value="TM_PBP1_LivM_like"/>
    <property type="match status" value="1"/>
</dbReference>
<feature type="transmembrane region" description="Helical" evidence="11">
    <location>
        <begin position="223"/>
        <end position="241"/>
    </location>
</feature>
<feature type="domain" description="ABC transporter" evidence="12">
    <location>
        <begin position="363"/>
        <end position="603"/>
    </location>
</feature>
<dbReference type="Gene3D" id="3.40.50.300">
    <property type="entry name" value="P-loop containing nucleotide triphosphate hydrolases"/>
    <property type="match status" value="1"/>
</dbReference>
<evidence type="ECO:0000313" key="13">
    <source>
        <dbReference type="EMBL" id="SEE11100.1"/>
    </source>
</evidence>
<dbReference type="Pfam" id="PF00005">
    <property type="entry name" value="ABC_tran"/>
    <property type="match status" value="1"/>
</dbReference>
<name>A0A1H5G605_9BRAD</name>
<evidence type="ECO:0000256" key="2">
    <source>
        <dbReference type="ARBA" id="ARBA00005417"/>
    </source>
</evidence>
<dbReference type="PROSITE" id="PS50893">
    <property type="entry name" value="ABC_TRANSPORTER_2"/>
    <property type="match status" value="1"/>
</dbReference>
<evidence type="ECO:0000256" key="6">
    <source>
        <dbReference type="ARBA" id="ARBA00022741"/>
    </source>
</evidence>
<feature type="transmembrane region" description="Helical" evidence="11">
    <location>
        <begin position="295"/>
        <end position="320"/>
    </location>
</feature>
<keyword evidence="4" id="KW-1003">Cell membrane</keyword>
<dbReference type="GO" id="GO:0005886">
    <property type="term" value="C:plasma membrane"/>
    <property type="evidence" value="ECO:0007669"/>
    <property type="project" value="UniProtKB-SubCell"/>
</dbReference>
<dbReference type="SUPFAM" id="SSF52540">
    <property type="entry name" value="P-loop containing nucleoside triphosphate hydrolases"/>
    <property type="match status" value="1"/>
</dbReference>
<evidence type="ECO:0000256" key="11">
    <source>
        <dbReference type="SAM" id="Phobius"/>
    </source>
</evidence>
<feature type="transmembrane region" description="Helical" evidence="11">
    <location>
        <begin position="102"/>
        <end position="124"/>
    </location>
</feature>
<dbReference type="GO" id="GO:0016887">
    <property type="term" value="F:ATP hydrolysis activity"/>
    <property type="evidence" value="ECO:0007669"/>
    <property type="project" value="InterPro"/>
</dbReference>
<comment type="similarity">
    <text evidence="2">Belongs to the ABC transporter superfamily.</text>
</comment>
<gene>
    <name evidence="13" type="ORF">SAMN05444164_6941</name>
</gene>
<dbReference type="InterPro" id="IPR003439">
    <property type="entry name" value="ABC_transporter-like_ATP-bd"/>
</dbReference>
<dbReference type="EMBL" id="FNTH01000001">
    <property type="protein sequence ID" value="SEE11100.1"/>
    <property type="molecule type" value="Genomic_DNA"/>
</dbReference>
<organism evidence="13 14">
    <name type="scientific">Bradyrhizobium erythrophlei</name>
    <dbReference type="NCBI Taxonomy" id="1437360"/>
    <lineage>
        <taxon>Bacteria</taxon>
        <taxon>Pseudomonadati</taxon>
        <taxon>Pseudomonadota</taxon>
        <taxon>Alphaproteobacteria</taxon>
        <taxon>Hyphomicrobiales</taxon>
        <taxon>Nitrobacteraceae</taxon>
        <taxon>Bradyrhizobium</taxon>
    </lineage>
</organism>
<keyword evidence="7" id="KW-0067">ATP-binding</keyword>
<evidence type="ECO:0000256" key="3">
    <source>
        <dbReference type="ARBA" id="ARBA00022448"/>
    </source>
</evidence>
<dbReference type="SMART" id="SM00382">
    <property type="entry name" value="AAA"/>
    <property type="match status" value="1"/>
</dbReference>
<feature type="transmembrane region" description="Helical" evidence="11">
    <location>
        <begin position="131"/>
        <end position="151"/>
    </location>
</feature>
<reference evidence="13 14" key="1">
    <citation type="submission" date="2016-10" db="EMBL/GenBank/DDBJ databases">
        <authorList>
            <person name="de Groot N.N."/>
        </authorList>
    </citation>
    <scope>NUCLEOTIDE SEQUENCE [LARGE SCALE GENOMIC DNA]</scope>
    <source>
        <strain evidence="13 14">MT12</strain>
    </source>
</reference>
<keyword evidence="8 11" id="KW-1133">Transmembrane helix</keyword>